<dbReference type="GO" id="GO:0012505">
    <property type="term" value="C:endomembrane system"/>
    <property type="evidence" value="ECO:0007669"/>
    <property type="project" value="UniProtKB-SubCell"/>
</dbReference>
<keyword evidence="3 6" id="KW-0812">Transmembrane</keyword>
<evidence type="ECO:0000256" key="1">
    <source>
        <dbReference type="ARBA" id="ARBA00004127"/>
    </source>
</evidence>
<dbReference type="PANTHER" id="PTHR12459:SF15">
    <property type="entry name" value="TRANSMEMBRANE PROTEIN 135"/>
    <property type="match status" value="1"/>
</dbReference>
<comment type="similarity">
    <text evidence="2">Belongs to the TMEM135 family.</text>
</comment>
<feature type="transmembrane region" description="Helical" evidence="6">
    <location>
        <begin position="40"/>
        <end position="60"/>
    </location>
</feature>
<dbReference type="InterPro" id="IPR031926">
    <property type="entry name" value="TMEM135_N"/>
</dbReference>
<evidence type="ECO:0000313" key="8">
    <source>
        <dbReference type="Proteomes" id="UP000504635"/>
    </source>
</evidence>
<reference evidence="9" key="1">
    <citation type="submission" date="2025-08" db="UniProtKB">
        <authorList>
            <consortium name="RefSeq"/>
        </authorList>
    </citation>
    <scope>IDENTIFICATION</scope>
    <source>
        <tissue evidence="9">Gonads</tissue>
    </source>
</reference>
<sequence>MVVLSKELFYEKVLKEFTCNHLHTWEGNCLKANFDLCCDVFLGSLKFFIPIYVIRAVLDYRKYKDKKVVLKKFVQNEIRSSFYGMLLGSLLLGSNCVLCRLTGRMNYYNIGLISGLVSGLGLLVETKENKILDTLIFFNLLVESAFQNIDYHQIVNLTVTKQTIFYMLISSALMYMIQKKNHKLDFVHFWFYTPKNFMNLCDENYTCYHKNDCYDYIFKKSLKYFGLGYAFSIIKKLIPKMLSLVQKPQNIFGILVNKDNVRFGAFIGGYVCLYRFIICHLLKAKIIDKKYFGAIAGFLAGGTYAVAPNIQVLVVGITTLLQVFYHQISQECQIKNSAVLQQLVYMVSHAILIHLAFVSVDTCPKYYINMINTATRNLYKKLYNNLVIEMILS</sequence>
<accession>A0A6J2XY41</accession>
<dbReference type="Pfam" id="PF15982">
    <property type="entry name" value="TMEM135_C_rich"/>
    <property type="match status" value="1"/>
</dbReference>
<dbReference type="Proteomes" id="UP000504635">
    <property type="component" value="Unplaced"/>
</dbReference>
<keyword evidence="5 6" id="KW-0472">Membrane</keyword>
<feature type="transmembrane region" description="Helical" evidence="6">
    <location>
        <begin position="263"/>
        <end position="282"/>
    </location>
</feature>
<feature type="transmembrane region" description="Helical" evidence="6">
    <location>
        <begin position="107"/>
        <end position="124"/>
    </location>
</feature>
<feature type="transmembrane region" description="Helical" evidence="6">
    <location>
        <begin position="224"/>
        <end position="243"/>
    </location>
</feature>
<dbReference type="PANTHER" id="PTHR12459">
    <property type="entry name" value="TRANSMEMBRANE PROTEIN 135-RELATED"/>
    <property type="match status" value="1"/>
</dbReference>
<dbReference type="AlphaFoldDB" id="A0A6J2XY41"/>
<evidence type="ECO:0000256" key="2">
    <source>
        <dbReference type="ARBA" id="ARBA00008924"/>
    </source>
</evidence>
<evidence type="ECO:0000256" key="4">
    <source>
        <dbReference type="ARBA" id="ARBA00022989"/>
    </source>
</evidence>
<comment type="subcellular location">
    <subcellularLocation>
        <location evidence="1">Endomembrane system</location>
        <topology evidence="1">Multi-pass membrane protein</topology>
    </subcellularLocation>
</comment>
<gene>
    <name evidence="9" type="primary">LOC115882003</name>
</gene>
<evidence type="ECO:0000313" key="9">
    <source>
        <dbReference type="RefSeq" id="XP_030755675.1"/>
    </source>
</evidence>
<keyword evidence="8" id="KW-1185">Reference proteome</keyword>
<dbReference type="KEGG" id="soy:115882003"/>
<evidence type="ECO:0000259" key="7">
    <source>
        <dbReference type="Pfam" id="PF15982"/>
    </source>
</evidence>
<proteinExistence type="inferred from homology"/>
<feature type="domain" description="Transmembrane protein 135 N-terminal" evidence="7">
    <location>
        <begin position="23"/>
        <end position="147"/>
    </location>
</feature>
<evidence type="ECO:0000256" key="3">
    <source>
        <dbReference type="ARBA" id="ARBA00022692"/>
    </source>
</evidence>
<dbReference type="InParanoid" id="A0A6J2XY41"/>
<evidence type="ECO:0000256" key="5">
    <source>
        <dbReference type="ARBA" id="ARBA00023136"/>
    </source>
</evidence>
<name>A0A6J2XY41_SITOR</name>
<evidence type="ECO:0000256" key="6">
    <source>
        <dbReference type="SAM" id="Phobius"/>
    </source>
</evidence>
<protein>
    <submittedName>
        <fullName evidence="9">Transmembrane protein 135-like</fullName>
    </submittedName>
</protein>
<feature type="transmembrane region" description="Helical" evidence="6">
    <location>
        <begin position="294"/>
        <end position="323"/>
    </location>
</feature>
<feature type="transmembrane region" description="Helical" evidence="6">
    <location>
        <begin position="81"/>
        <end position="101"/>
    </location>
</feature>
<dbReference type="GeneID" id="115882003"/>
<dbReference type="OrthoDB" id="291792at2759"/>
<keyword evidence="4 6" id="KW-1133">Transmembrane helix</keyword>
<dbReference type="RefSeq" id="XP_030755675.1">
    <property type="nucleotide sequence ID" value="XM_030899815.1"/>
</dbReference>
<dbReference type="InterPro" id="IPR026749">
    <property type="entry name" value="Tmem135"/>
</dbReference>
<organism evidence="8 9">
    <name type="scientific">Sitophilus oryzae</name>
    <name type="common">Rice weevil</name>
    <name type="synonym">Curculio oryzae</name>
    <dbReference type="NCBI Taxonomy" id="7048"/>
    <lineage>
        <taxon>Eukaryota</taxon>
        <taxon>Metazoa</taxon>
        <taxon>Ecdysozoa</taxon>
        <taxon>Arthropoda</taxon>
        <taxon>Hexapoda</taxon>
        <taxon>Insecta</taxon>
        <taxon>Pterygota</taxon>
        <taxon>Neoptera</taxon>
        <taxon>Endopterygota</taxon>
        <taxon>Coleoptera</taxon>
        <taxon>Polyphaga</taxon>
        <taxon>Cucujiformia</taxon>
        <taxon>Curculionidae</taxon>
        <taxon>Dryophthorinae</taxon>
        <taxon>Sitophilus</taxon>
    </lineage>
</organism>
<feature type="transmembrane region" description="Helical" evidence="6">
    <location>
        <begin position="343"/>
        <end position="360"/>
    </location>
</feature>